<dbReference type="InterPro" id="IPR051398">
    <property type="entry name" value="Polysacch_Deacetylase"/>
</dbReference>
<dbReference type="InterPro" id="IPR002509">
    <property type="entry name" value="NODB_dom"/>
</dbReference>
<feature type="domain" description="NodB homology" evidence="3">
    <location>
        <begin position="265"/>
        <end position="477"/>
    </location>
</feature>
<dbReference type="RefSeq" id="WP_036064754.1">
    <property type="nucleotide sequence ID" value="NZ_AODD01000002.1"/>
</dbReference>
<dbReference type="InterPro" id="IPR011330">
    <property type="entry name" value="Glyco_hydro/deAcase_b/a-brl"/>
</dbReference>
<evidence type="ECO:0000256" key="1">
    <source>
        <dbReference type="ARBA" id="ARBA00004613"/>
    </source>
</evidence>
<dbReference type="Pfam" id="PF01522">
    <property type="entry name" value="Polysacc_deac_1"/>
    <property type="match status" value="1"/>
</dbReference>
<sequence length="487" mass="53155">MTINDINVEMKYPPLLPRPDSIKLGNLSSATKIDLGSELKIEYSIEPKMAAQAVLFFSDSSIMDISESGVITAKAAGTASIKVQAAARASVFVEVSIDVVVPAVNPITALADPFISTAEWLLQTATANTSRAVDLVNTNNTQSTKITGTDGNFVTIRNKVAHIDLSAQTGAKLSFYVHDLTKVSRISFYFANDVTITATAMKVFQATDLKQGWNKIAFSLDSMTKAGTFSFSKEILGMQVRMDPVAGQTAAVSFDALETVSAVRGNAIFTMDDNWTDQYTKAYPILKDQGLRGNIAVIKNKVDAAGYMTKANLSEVYENRWDLLNHTSTHPELNLITKAEQKTELDGCRDYLNINGFNRASDCVVYPKGGYNADLLAVQAEANYRWGRSLINGIDVDAPNSNYLVKTINLVPVITLAQAKAAVDEAYKVGGTVVFLIHKLVPEAEIATDTMFYSIERYEALAAYVAEKIAEKKINNVTVSEWIEMSK</sequence>
<dbReference type="Proteomes" id="UP000019253">
    <property type="component" value="Unassembled WGS sequence"/>
</dbReference>
<dbReference type="SUPFAM" id="SSF88713">
    <property type="entry name" value="Glycoside hydrolase/deacetylase"/>
    <property type="match status" value="1"/>
</dbReference>
<dbReference type="GO" id="GO:0005975">
    <property type="term" value="P:carbohydrate metabolic process"/>
    <property type="evidence" value="ECO:0007669"/>
    <property type="project" value="InterPro"/>
</dbReference>
<dbReference type="GO" id="GO:0016810">
    <property type="term" value="F:hydrolase activity, acting on carbon-nitrogen (but not peptide) bonds"/>
    <property type="evidence" value="ECO:0007669"/>
    <property type="project" value="InterPro"/>
</dbReference>
<dbReference type="Gene3D" id="2.60.40.1080">
    <property type="match status" value="1"/>
</dbReference>
<keyword evidence="5" id="KW-1185">Reference proteome</keyword>
<protein>
    <recommendedName>
        <fullName evidence="3">NodB homology domain-containing protein</fullName>
    </recommendedName>
</protein>
<comment type="subcellular location">
    <subcellularLocation>
        <location evidence="1">Secreted</location>
    </subcellularLocation>
</comment>
<keyword evidence="2" id="KW-0732">Signal</keyword>
<gene>
    <name evidence="4" type="ORF">PGRAN_02590</name>
</gene>
<evidence type="ECO:0000313" key="4">
    <source>
        <dbReference type="EMBL" id="EUJ24747.1"/>
    </source>
</evidence>
<evidence type="ECO:0000256" key="2">
    <source>
        <dbReference type="ARBA" id="ARBA00022729"/>
    </source>
</evidence>
<dbReference type="GO" id="GO:0005576">
    <property type="term" value="C:extracellular region"/>
    <property type="evidence" value="ECO:0007669"/>
    <property type="project" value="UniProtKB-SubCell"/>
</dbReference>
<proteinExistence type="predicted"/>
<evidence type="ECO:0000313" key="5">
    <source>
        <dbReference type="Proteomes" id="UP000019253"/>
    </source>
</evidence>
<dbReference type="Gene3D" id="3.20.20.370">
    <property type="entry name" value="Glycoside hydrolase/deacetylase"/>
    <property type="match status" value="1"/>
</dbReference>
<dbReference type="AlphaFoldDB" id="W7BFP9"/>
<comment type="caution">
    <text evidence="4">The sequence shown here is derived from an EMBL/GenBank/DDBJ whole genome shotgun (WGS) entry which is preliminary data.</text>
</comment>
<dbReference type="STRING" id="1265819.PGRAN_02590"/>
<dbReference type="EMBL" id="AODD01000002">
    <property type="protein sequence ID" value="EUJ24747.1"/>
    <property type="molecule type" value="Genomic_DNA"/>
</dbReference>
<organism evidence="4 5">
    <name type="scientific">Listeria grandensis FSL F6-0971</name>
    <dbReference type="NCBI Taxonomy" id="1265819"/>
    <lineage>
        <taxon>Bacteria</taxon>
        <taxon>Bacillati</taxon>
        <taxon>Bacillota</taxon>
        <taxon>Bacilli</taxon>
        <taxon>Bacillales</taxon>
        <taxon>Listeriaceae</taxon>
        <taxon>Listeria</taxon>
    </lineage>
</organism>
<evidence type="ECO:0000259" key="3">
    <source>
        <dbReference type="PROSITE" id="PS51677"/>
    </source>
</evidence>
<dbReference type="PANTHER" id="PTHR34216:SF3">
    <property type="entry name" value="POLY-BETA-1,6-N-ACETYL-D-GLUCOSAMINE N-DEACETYLASE"/>
    <property type="match status" value="1"/>
</dbReference>
<dbReference type="PROSITE" id="PS51677">
    <property type="entry name" value="NODB"/>
    <property type="match status" value="1"/>
</dbReference>
<dbReference type="PANTHER" id="PTHR34216">
    <property type="match status" value="1"/>
</dbReference>
<accession>W7BFP9</accession>
<dbReference type="OrthoDB" id="9778320at2"/>
<dbReference type="CDD" id="cd10970">
    <property type="entry name" value="CE4_DAC_u1_6s"/>
    <property type="match status" value="1"/>
</dbReference>
<name>W7BFP9_9LIST</name>
<dbReference type="PATRIC" id="fig|1265819.5.peg.511"/>
<reference evidence="4 5" key="1">
    <citation type="journal article" date="2014" name="Int. J. Syst. Evol. Microbiol.">
        <title>Listeria floridensis sp. nov., Listeria aquatica sp. nov., Listeria cornellensis sp. nov., Listeria riparia sp. nov. and Listeria grandensis sp. nov., from agricultural and natural environments.</title>
        <authorList>
            <person name="den Bakker H.C."/>
            <person name="Warchocki S."/>
            <person name="Wright E.M."/>
            <person name="Allred A.F."/>
            <person name="Ahlstrom C."/>
            <person name="Manuel C.S."/>
            <person name="Stasiewicz M.J."/>
            <person name="Burrell A."/>
            <person name="Roof S."/>
            <person name="Strawn L."/>
            <person name="Fortes E.D."/>
            <person name="Nightingale K.K."/>
            <person name="Kephart D."/>
            <person name="Wiedmann M."/>
        </authorList>
    </citation>
    <scope>NUCLEOTIDE SEQUENCE [LARGE SCALE GENOMIC DNA]</scope>
    <source>
        <strain evidence="5">FSL F6-971</strain>
    </source>
</reference>